<organism evidence="2 3">
    <name type="scientific">Portunus trituberculatus</name>
    <name type="common">Swimming crab</name>
    <name type="synonym">Neptunus trituberculatus</name>
    <dbReference type="NCBI Taxonomy" id="210409"/>
    <lineage>
        <taxon>Eukaryota</taxon>
        <taxon>Metazoa</taxon>
        <taxon>Ecdysozoa</taxon>
        <taxon>Arthropoda</taxon>
        <taxon>Crustacea</taxon>
        <taxon>Multicrustacea</taxon>
        <taxon>Malacostraca</taxon>
        <taxon>Eumalacostraca</taxon>
        <taxon>Eucarida</taxon>
        <taxon>Decapoda</taxon>
        <taxon>Pleocyemata</taxon>
        <taxon>Brachyura</taxon>
        <taxon>Eubrachyura</taxon>
        <taxon>Portunoidea</taxon>
        <taxon>Portunidae</taxon>
        <taxon>Portuninae</taxon>
        <taxon>Portunus</taxon>
    </lineage>
</organism>
<feature type="region of interest" description="Disordered" evidence="1">
    <location>
        <begin position="1"/>
        <end position="38"/>
    </location>
</feature>
<reference evidence="2 3" key="1">
    <citation type="submission" date="2019-05" db="EMBL/GenBank/DDBJ databases">
        <title>Another draft genome of Portunus trituberculatus and its Hox gene families provides insights of decapod evolution.</title>
        <authorList>
            <person name="Jeong J.-H."/>
            <person name="Song I."/>
            <person name="Kim S."/>
            <person name="Choi T."/>
            <person name="Kim D."/>
            <person name="Ryu S."/>
            <person name="Kim W."/>
        </authorList>
    </citation>
    <scope>NUCLEOTIDE SEQUENCE [LARGE SCALE GENOMIC DNA]</scope>
    <source>
        <tissue evidence="2">Muscle</tissue>
    </source>
</reference>
<protein>
    <submittedName>
        <fullName evidence="2">Uncharacterized protein</fullName>
    </submittedName>
</protein>
<evidence type="ECO:0000256" key="1">
    <source>
        <dbReference type="SAM" id="MobiDB-lite"/>
    </source>
</evidence>
<evidence type="ECO:0000313" key="2">
    <source>
        <dbReference type="EMBL" id="MPC74328.1"/>
    </source>
</evidence>
<feature type="region of interest" description="Disordered" evidence="1">
    <location>
        <begin position="58"/>
        <end position="96"/>
    </location>
</feature>
<dbReference type="AlphaFoldDB" id="A0A5B7I054"/>
<name>A0A5B7I054_PORTR</name>
<proteinExistence type="predicted"/>
<feature type="compositionally biased region" description="Low complexity" evidence="1">
    <location>
        <begin position="77"/>
        <end position="92"/>
    </location>
</feature>
<gene>
    <name evidence="2" type="ORF">E2C01_068685</name>
</gene>
<accession>A0A5B7I054</accession>
<sequence length="136" mass="15068">MDEDRTEKEDSRRKEEKREGTCDGDNQGTTGHPFTSPAFLQRARQAVVARGDILASINTCNQEPGPPFSSPDHKLVSRSPSASPSFSHSPSSARGPKGVRPMLLEWILAHVIPFLALRGLREEALSEPWILKYFLA</sequence>
<keyword evidence="3" id="KW-1185">Reference proteome</keyword>
<dbReference type="Proteomes" id="UP000324222">
    <property type="component" value="Unassembled WGS sequence"/>
</dbReference>
<evidence type="ECO:0000313" key="3">
    <source>
        <dbReference type="Proteomes" id="UP000324222"/>
    </source>
</evidence>
<comment type="caution">
    <text evidence="2">The sequence shown here is derived from an EMBL/GenBank/DDBJ whole genome shotgun (WGS) entry which is preliminary data.</text>
</comment>
<dbReference type="EMBL" id="VSRR010038713">
    <property type="protein sequence ID" value="MPC74328.1"/>
    <property type="molecule type" value="Genomic_DNA"/>
</dbReference>
<feature type="compositionally biased region" description="Basic and acidic residues" evidence="1">
    <location>
        <begin position="1"/>
        <end position="21"/>
    </location>
</feature>
<feature type="compositionally biased region" description="Polar residues" evidence="1">
    <location>
        <begin position="24"/>
        <end position="33"/>
    </location>
</feature>